<evidence type="ECO:0000313" key="3">
    <source>
        <dbReference type="Proteomes" id="UP000520767"/>
    </source>
</evidence>
<evidence type="ECO:0000256" key="1">
    <source>
        <dbReference type="SAM" id="MobiDB-lite"/>
    </source>
</evidence>
<accession>A0A7W7VDW0</accession>
<name>A0A7W7VDW0_9PSEU</name>
<reference evidence="2 3" key="1">
    <citation type="submission" date="2020-08" db="EMBL/GenBank/DDBJ databases">
        <title>Genomic Encyclopedia of Type Strains, Phase III (KMG-III): the genomes of soil and plant-associated and newly described type strains.</title>
        <authorList>
            <person name="Whitman W."/>
        </authorList>
    </citation>
    <scope>NUCLEOTIDE SEQUENCE [LARGE SCALE GENOMIC DNA]</scope>
    <source>
        <strain evidence="2 3">CECT 8960</strain>
    </source>
</reference>
<protein>
    <recommendedName>
        <fullName evidence="4">PPE family protein</fullName>
    </recommendedName>
</protein>
<dbReference type="EMBL" id="JACHJQ010000003">
    <property type="protein sequence ID" value="MBB4906494.1"/>
    <property type="molecule type" value="Genomic_DNA"/>
</dbReference>
<evidence type="ECO:0000313" key="2">
    <source>
        <dbReference type="EMBL" id="MBB4906494.1"/>
    </source>
</evidence>
<dbReference type="AlphaFoldDB" id="A0A7W7VDW0"/>
<keyword evidence="3" id="KW-1185">Reference proteome</keyword>
<feature type="compositionally biased region" description="Pro residues" evidence="1">
    <location>
        <begin position="298"/>
        <end position="318"/>
    </location>
</feature>
<feature type="compositionally biased region" description="Gly residues" evidence="1">
    <location>
        <begin position="387"/>
        <end position="428"/>
    </location>
</feature>
<proteinExistence type="predicted"/>
<comment type="caution">
    <text evidence="2">The sequence shown here is derived from an EMBL/GenBank/DDBJ whole genome shotgun (WGS) entry which is preliminary data.</text>
</comment>
<feature type="compositionally biased region" description="Polar residues" evidence="1">
    <location>
        <begin position="266"/>
        <end position="285"/>
    </location>
</feature>
<organism evidence="2 3">
    <name type="scientific">Actinophytocola algeriensis</name>
    <dbReference type="NCBI Taxonomy" id="1768010"/>
    <lineage>
        <taxon>Bacteria</taxon>
        <taxon>Bacillati</taxon>
        <taxon>Actinomycetota</taxon>
        <taxon>Actinomycetes</taxon>
        <taxon>Pseudonocardiales</taxon>
        <taxon>Pseudonocardiaceae</taxon>
    </lineage>
</organism>
<gene>
    <name evidence="2" type="ORF">FHR82_002714</name>
</gene>
<evidence type="ECO:0008006" key="4">
    <source>
        <dbReference type="Google" id="ProtNLM"/>
    </source>
</evidence>
<dbReference type="Proteomes" id="UP000520767">
    <property type="component" value="Unassembled WGS sequence"/>
</dbReference>
<dbReference type="RefSeq" id="WP_184810697.1">
    <property type="nucleotide sequence ID" value="NZ_JACHJQ010000003.1"/>
</dbReference>
<dbReference type="SUPFAM" id="SSF140459">
    <property type="entry name" value="PE/PPE dimer-like"/>
    <property type="match status" value="1"/>
</dbReference>
<sequence length="465" mass="46577">MGYRWRGYEHPELYKMINAGPGPKASDPQTMYWTSLSEELAQVDQDLNARLTQLGSRWEGKASENAQTGLTPLAEWAGDAETGSTVMKVSSENQGEYIADARAKMPEPIEVTTQAPSGWDKFLAGAAAATGNIGPAADVAAQAADHEAQEAAQSEAEQRAIETMQSYESSSIWNRETLGTFVAPPDVVVATPAPQPTGGVSPVLINNLSVDPGSDPGGGSGGGSGSNPPSVRQQPPNLPPNTGGELVPGTPPPGGGGGGGGGGGTVITNPTNPVGTLPPSVTTPQDVFVPPTTGPNTQFPPPNQFPTNPTPTPNPGGQPPFLGTGPNPFGPGDNASDIARRALPLRPGLPGQGGPFGQHPFGGPGGLPGGGAGAGALDGERAPSQLGRGGLAGGAVGEGGVVRNGPGAAGAAGGRGANGVHGPAGAGGRRADGEDDDEHFAPDYLLENDDVFGDDRRVSPTVIGE</sequence>
<feature type="region of interest" description="Disordered" evidence="1">
    <location>
        <begin position="193"/>
        <end position="465"/>
    </location>
</feature>
<feature type="compositionally biased region" description="Gly residues" evidence="1">
    <location>
        <begin position="350"/>
        <end position="376"/>
    </location>
</feature>
<feature type="compositionally biased region" description="Gly residues" evidence="1">
    <location>
        <begin position="215"/>
        <end position="225"/>
    </location>
</feature>
<dbReference type="InterPro" id="IPR038332">
    <property type="entry name" value="PPE_sf"/>
</dbReference>
<dbReference type="Gene3D" id="1.20.1260.20">
    <property type="entry name" value="PPE superfamily"/>
    <property type="match status" value="1"/>
</dbReference>
<feature type="compositionally biased region" description="Gly residues" evidence="1">
    <location>
        <begin position="255"/>
        <end position="265"/>
    </location>
</feature>